<dbReference type="KEGG" id="tes:BW730_08625"/>
<proteinExistence type="predicted"/>
<keyword evidence="2" id="KW-1185">Reference proteome</keyword>
<dbReference type="OrthoDB" id="4467712at2"/>
<dbReference type="EMBL" id="CP019606">
    <property type="protein sequence ID" value="AQP47544.1"/>
    <property type="molecule type" value="Genomic_DNA"/>
</dbReference>
<dbReference type="RefSeq" id="WP_077685875.1">
    <property type="nucleotide sequence ID" value="NZ_CP019606.1"/>
</dbReference>
<accession>A0A1Q2CN61</accession>
<evidence type="ECO:0000313" key="2">
    <source>
        <dbReference type="Proteomes" id="UP000188145"/>
    </source>
</evidence>
<protein>
    <submittedName>
        <fullName evidence="1">Uncharacterized protein</fullName>
    </submittedName>
</protein>
<dbReference type="Proteomes" id="UP000188145">
    <property type="component" value="Chromosome"/>
</dbReference>
<dbReference type="AlphaFoldDB" id="A0A1Q2CN61"/>
<organism evidence="1 2">
    <name type="scientific">Tessaracoccus aquimaris</name>
    <dbReference type="NCBI Taxonomy" id="1332264"/>
    <lineage>
        <taxon>Bacteria</taxon>
        <taxon>Bacillati</taxon>
        <taxon>Actinomycetota</taxon>
        <taxon>Actinomycetes</taxon>
        <taxon>Propionibacteriales</taxon>
        <taxon>Propionibacteriaceae</taxon>
        <taxon>Tessaracoccus</taxon>
    </lineage>
</organism>
<reference evidence="2" key="1">
    <citation type="submission" date="2017-02" db="EMBL/GenBank/DDBJ databases">
        <title>Tessaracoccus aquaemaris sp. nov., isolated from the intestine of a Korean rockfish, Sebastes schlegelii, in a marine aquaculture pond.</title>
        <authorList>
            <person name="Tak E.J."/>
            <person name="Bae J.-W."/>
        </authorList>
    </citation>
    <scope>NUCLEOTIDE SEQUENCE [LARGE SCALE GENOMIC DNA]</scope>
    <source>
        <strain evidence="2">NSG39</strain>
    </source>
</reference>
<name>A0A1Q2CN61_9ACTN</name>
<dbReference type="STRING" id="1332264.BW730_08625"/>
<sequence length="75" mass="8445">MSDFQDVWRRLSDDSRDWLIDHYGEAVPDEVAAEIEGDPGSASAWLDYDEDGAVLSDEAVEWIDEYANGEHPEAD</sequence>
<gene>
    <name evidence="1" type="ORF">BW730_08625</name>
</gene>
<evidence type="ECO:0000313" key="1">
    <source>
        <dbReference type="EMBL" id="AQP47544.1"/>
    </source>
</evidence>